<dbReference type="RefSeq" id="WP_117159851.1">
    <property type="nucleotide sequence ID" value="NZ_QVID01000002.1"/>
</dbReference>
<evidence type="ECO:0000256" key="6">
    <source>
        <dbReference type="ARBA" id="ARBA00023136"/>
    </source>
</evidence>
<keyword evidence="6 7" id="KW-0472">Membrane</keyword>
<feature type="transmembrane region" description="Helical" evidence="7">
    <location>
        <begin position="154"/>
        <end position="172"/>
    </location>
</feature>
<dbReference type="GO" id="GO:0015086">
    <property type="term" value="F:cadmium ion transmembrane transporter activity"/>
    <property type="evidence" value="ECO:0007669"/>
    <property type="project" value="TreeGrafter"/>
</dbReference>
<evidence type="ECO:0000256" key="7">
    <source>
        <dbReference type="SAM" id="Phobius"/>
    </source>
</evidence>
<sequence length="407" mass="43488">MKNIFKNIGPGALIAAAFIGPGTVTVCVLTGVEFGFTLLWAMVLSIIATIVLQEMVIRLGLVYGKGLAEAVRSEISSKPIRIIAILLILSAILIGNAAYEAGNISGGMLGLETIFTESTVLLGSLELNYLSLLIGGVAFILLYIGNYKVIERSLVVLVILMSVSFLVTAFVTNPNWVEVLKGMFMPSIPEEGVLAIIALVGTTVVPYNLFLHASLVKEKWNGKEELQAARTDLYVSIILGGLVSIAIIICAASIKNSEISNAADLAKSIEPLFGSFAKYFLSIGLFAAGISSAITAPLAAAYVARGCFDWELSLKSKKFRTVWMLVLLTGVIFSSVGFKPIEVIHFAQVANGILLPVIAGFLVWVVNKESVLGTYKNNKAQNAIGIIIVLIALVLGLRSLSKVFFDV</sequence>
<proteinExistence type="predicted"/>
<dbReference type="GO" id="GO:0015293">
    <property type="term" value="F:symporter activity"/>
    <property type="evidence" value="ECO:0007669"/>
    <property type="project" value="UniProtKB-KW"/>
</dbReference>
<evidence type="ECO:0000256" key="3">
    <source>
        <dbReference type="ARBA" id="ARBA00022692"/>
    </source>
</evidence>
<dbReference type="Pfam" id="PF01566">
    <property type="entry name" value="Nramp"/>
    <property type="match status" value="1"/>
</dbReference>
<keyword evidence="4" id="KW-0769">Symport</keyword>
<dbReference type="PRINTS" id="PR00447">
    <property type="entry name" value="NATRESASSCMP"/>
</dbReference>
<evidence type="ECO:0000256" key="2">
    <source>
        <dbReference type="ARBA" id="ARBA00022448"/>
    </source>
</evidence>
<feature type="transmembrane region" description="Helical" evidence="7">
    <location>
        <begin position="82"/>
        <end position="99"/>
    </location>
</feature>
<dbReference type="GO" id="GO:0034755">
    <property type="term" value="P:iron ion transmembrane transport"/>
    <property type="evidence" value="ECO:0007669"/>
    <property type="project" value="TreeGrafter"/>
</dbReference>
<dbReference type="EMBL" id="QVID01000002">
    <property type="protein sequence ID" value="RFN57902.1"/>
    <property type="molecule type" value="Genomic_DNA"/>
</dbReference>
<reference evidence="8 9" key="1">
    <citation type="journal article" date="2007" name="Int. J. Syst. Evol. Microbiol.">
        <title>Marixanthomonas ophiurae gen. nov., sp. nov., a marine bacterium of the family Flavobacteriaceae isolated from a deep-sea brittle star.</title>
        <authorList>
            <person name="Romanenko L.A."/>
            <person name="Uchino M."/>
            <person name="Frolova G.M."/>
            <person name="Mikhailov V.V."/>
        </authorList>
    </citation>
    <scope>NUCLEOTIDE SEQUENCE [LARGE SCALE GENOMIC DNA]</scope>
    <source>
        <strain evidence="8 9">KMM 3046</strain>
    </source>
</reference>
<name>A0A3E1Q6Z4_9FLAO</name>
<dbReference type="OrthoDB" id="9787548at2"/>
<keyword evidence="3 7" id="KW-0812">Transmembrane</keyword>
<gene>
    <name evidence="8" type="ORF">DZ858_11700</name>
</gene>
<feature type="transmembrane region" description="Helical" evidence="7">
    <location>
        <begin position="321"/>
        <end position="338"/>
    </location>
</feature>
<keyword evidence="5 7" id="KW-1133">Transmembrane helix</keyword>
<keyword evidence="2" id="KW-0813">Transport</keyword>
<dbReference type="NCBIfam" id="NF037982">
    <property type="entry name" value="Nramp_1"/>
    <property type="match status" value="1"/>
</dbReference>
<dbReference type="GO" id="GO:0005886">
    <property type="term" value="C:plasma membrane"/>
    <property type="evidence" value="ECO:0007669"/>
    <property type="project" value="TreeGrafter"/>
</dbReference>
<dbReference type="Proteomes" id="UP000261082">
    <property type="component" value="Unassembled WGS sequence"/>
</dbReference>
<dbReference type="InterPro" id="IPR001046">
    <property type="entry name" value="NRAMP_fam"/>
</dbReference>
<feature type="transmembrane region" description="Helical" evidence="7">
    <location>
        <begin position="279"/>
        <end position="300"/>
    </location>
</feature>
<dbReference type="PANTHER" id="PTHR11706:SF33">
    <property type="entry name" value="NATURAL RESISTANCE-ASSOCIATED MACROPHAGE PROTEIN 2"/>
    <property type="match status" value="1"/>
</dbReference>
<dbReference type="AlphaFoldDB" id="A0A3E1Q6Z4"/>
<evidence type="ECO:0000256" key="1">
    <source>
        <dbReference type="ARBA" id="ARBA00004141"/>
    </source>
</evidence>
<accession>A0A3E1Q6Z4</accession>
<feature type="transmembrane region" description="Helical" evidence="7">
    <location>
        <begin position="233"/>
        <end position="254"/>
    </location>
</feature>
<protein>
    <submittedName>
        <fullName evidence="8">Divalent metal cation transporter</fullName>
    </submittedName>
</protein>
<evidence type="ECO:0000256" key="5">
    <source>
        <dbReference type="ARBA" id="ARBA00022989"/>
    </source>
</evidence>
<keyword evidence="9" id="KW-1185">Reference proteome</keyword>
<feature type="transmembrane region" description="Helical" evidence="7">
    <location>
        <begin position="12"/>
        <end position="32"/>
    </location>
</feature>
<feature type="transmembrane region" description="Helical" evidence="7">
    <location>
        <begin position="386"/>
        <end position="405"/>
    </location>
</feature>
<feature type="transmembrane region" description="Helical" evidence="7">
    <location>
        <begin position="119"/>
        <end position="142"/>
    </location>
</feature>
<comment type="caution">
    <text evidence="8">The sequence shown here is derived from an EMBL/GenBank/DDBJ whole genome shotgun (WGS) entry which is preliminary data.</text>
</comment>
<dbReference type="GO" id="GO:0005384">
    <property type="term" value="F:manganese ion transmembrane transporter activity"/>
    <property type="evidence" value="ECO:0007669"/>
    <property type="project" value="TreeGrafter"/>
</dbReference>
<comment type="subcellular location">
    <subcellularLocation>
        <location evidence="1">Membrane</location>
        <topology evidence="1">Multi-pass membrane protein</topology>
    </subcellularLocation>
</comment>
<organism evidence="8 9">
    <name type="scientific">Marixanthomonas ophiurae</name>
    <dbReference type="NCBI Taxonomy" id="387659"/>
    <lineage>
        <taxon>Bacteria</taxon>
        <taxon>Pseudomonadati</taxon>
        <taxon>Bacteroidota</taxon>
        <taxon>Flavobacteriia</taxon>
        <taxon>Flavobacteriales</taxon>
        <taxon>Flavobacteriaceae</taxon>
        <taxon>Marixanthomonas</taxon>
    </lineage>
</organism>
<feature type="transmembrane region" description="Helical" evidence="7">
    <location>
        <begin position="344"/>
        <end position="366"/>
    </location>
</feature>
<feature type="transmembrane region" description="Helical" evidence="7">
    <location>
        <begin position="38"/>
        <end position="61"/>
    </location>
</feature>
<dbReference type="PANTHER" id="PTHR11706">
    <property type="entry name" value="SOLUTE CARRIER PROTEIN FAMILY 11 MEMBER"/>
    <property type="match status" value="1"/>
</dbReference>
<evidence type="ECO:0000313" key="8">
    <source>
        <dbReference type="EMBL" id="RFN57902.1"/>
    </source>
</evidence>
<evidence type="ECO:0000256" key="4">
    <source>
        <dbReference type="ARBA" id="ARBA00022847"/>
    </source>
</evidence>
<feature type="transmembrane region" description="Helical" evidence="7">
    <location>
        <begin position="192"/>
        <end position="212"/>
    </location>
</feature>
<evidence type="ECO:0000313" key="9">
    <source>
        <dbReference type="Proteomes" id="UP000261082"/>
    </source>
</evidence>